<evidence type="ECO:0000313" key="2">
    <source>
        <dbReference type="EMBL" id="MBX47004.1"/>
    </source>
</evidence>
<proteinExistence type="predicted"/>
<sequence>MLSNFVQDNTNGKTTRQNQTIGSHRF</sequence>
<feature type="region of interest" description="Disordered" evidence="1">
    <location>
        <begin position="1"/>
        <end position="26"/>
    </location>
</feature>
<reference evidence="2" key="1">
    <citation type="submission" date="2018-02" db="EMBL/GenBank/DDBJ databases">
        <title>Rhizophora mucronata_Transcriptome.</title>
        <authorList>
            <person name="Meera S.P."/>
            <person name="Sreeshan A."/>
            <person name="Augustine A."/>
        </authorList>
    </citation>
    <scope>NUCLEOTIDE SEQUENCE</scope>
    <source>
        <tissue evidence="2">Leaf</tissue>
    </source>
</reference>
<accession>A0A2P2NX22</accession>
<name>A0A2P2NX22_RHIMU</name>
<evidence type="ECO:0000256" key="1">
    <source>
        <dbReference type="SAM" id="MobiDB-lite"/>
    </source>
</evidence>
<protein>
    <submittedName>
        <fullName evidence="2">Uncharacterized protein</fullName>
    </submittedName>
</protein>
<organism evidence="2">
    <name type="scientific">Rhizophora mucronata</name>
    <name type="common">Asiatic mangrove</name>
    <dbReference type="NCBI Taxonomy" id="61149"/>
    <lineage>
        <taxon>Eukaryota</taxon>
        <taxon>Viridiplantae</taxon>
        <taxon>Streptophyta</taxon>
        <taxon>Embryophyta</taxon>
        <taxon>Tracheophyta</taxon>
        <taxon>Spermatophyta</taxon>
        <taxon>Magnoliopsida</taxon>
        <taxon>eudicotyledons</taxon>
        <taxon>Gunneridae</taxon>
        <taxon>Pentapetalae</taxon>
        <taxon>rosids</taxon>
        <taxon>fabids</taxon>
        <taxon>Malpighiales</taxon>
        <taxon>Rhizophoraceae</taxon>
        <taxon>Rhizophora</taxon>
    </lineage>
</organism>
<dbReference type="EMBL" id="GGEC01066520">
    <property type="protein sequence ID" value="MBX47004.1"/>
    <property type="molecule type" value="Transcribed_RNA"/>
</dbReference>
<dbReference type="AlphaFoldDB" id="A0A2P2NX22"/>